<evidence type="ECO:0000256" key="3">
    <source>
        <dbReference type="ARBA" id="ARBA00022989"/>
    </source>
</evidence>
<dbReference type="GO" id="GO:0016020">
    <property type="term" value="C:membrane"/>
    <property type="evidence" value="ECO:0007669"/>
    <property type="project" value="UniProtKB-SubCell"/>
</dbReference>
<organism evidence="6 7">
    <name type="scientific">Heterodera schachtii</name>
    <name type="common">Sugarbeet cyst nematode worm</name>
    <name type="synonym">Tylenchus schachtii</name>
    <dbReference type="NCBI Taxonomy" id="97005"/>
    <lineage>
        <taxon>Eukaryota</taxon>
        <taxon>Metazoa</taxon>
        <taxon>Ecdysozoa</taxon>
        <taxon>Nematoda</taxon>
        <taxon>Chromadorea</taxon>
        <taxon>Rhabditida</taxon>
        <taxon>Tylenchina</taxon>
        <taxon>Tylenchomorpha</taxon>
        <taxon>Tylenchoidea</taxon>
        <taxon>Heteroderidae</taxon>
        <taxon>Heteroderinae</taxon>
        <taxon>Heterodera</taxon>
    </lineage>
</organism>
<dbReference type="InterPro" id="IPR000276">
    <property type="entry name" value="GPCR_Rhodpsn"/>
</dbReference>
<evidence type="ECO:0000313" key="6">
    <source>
        <dbReference type="EMBL" id="KAL3099664.1"/>
    </source>
</evidence>
<feature type="transmembrane region" description="Helical" evidence="5">
    <location>
        <begin position="177"/>
        <end position="199"/>
    </location>
</feature>
<comment type="subcellular location">
    <subcellularLocation>
        <location evidence="1">Membrane</location>
    </subcellularLocation>
</comment>
<evidence type="ECO:0000256" key="4">
    <source>
        <dbReference type="ARBA" id="ARBA00023136"/>
    </source>
</evidence>
<dbReference type="InterPro" id="IPR019424">
    <property type="entry name" value="7TM_GPCR_Srsx"/>
</dbReference>
<sequence length="269" mass="30120">MADSSYYTTNTFYLTFKDANPSWSLISCALTLGTIAAIGIALNVSVIFVSIQSKSLHGTVNYLLTLYSFFEVFHQFGHFLFVYTALSGQKFIVYNLAAKIQFIAAFGIGGTFPTMFFTGIDRLIGIIFTEIHDKIKKQLYLAVITLICTIYIIVGIVVRIKTYGLPSADSLNQRTFRSLFCIIAVNIGGYFILLFYVLLIKPAISCPITSWFGQQITAIPLNIGAASNGPILYFTSTEYRHAFHAQFPFILKQLSRTNRTTPQQNIQNM</sequence>
<dbReference type="InterPro" id="IPR047130">
    <property type="entry name" value="7TM_GPCR_Srsx_nematod"/>
</dbReference>
<dbReference type="SUPFAM" id="SSF81321">
    <property type="entry name" value="Family A G protein-coupled receptor-like"/>
    <property type="match status" value="1"/>
</dbReference>
<feature type="transmembrane region" description="Helical" evidence="5">
    <location>
        <begin position="63"/>
        <end position="86"/>
    </location>
</feature>
<evidence type="ECO:0000256" key="2">
    <source>
        <dbReference type="ARBA" id="ARBA00022692"/>
    </source>
</evidence>
<feature type="transmembrane region" description="Helical" evidence="5">
    <location>
        <begin position="139"/>
        <end position="157"/>
    </location>
</feature>
<feature type="transmembrane region" description="Helical" evidence="5">
    <location>
        <begin position="92"/>
        <end position="118"/>
    </location>
</feature>
<feature type="transmembrane region" description="Helical" evidence="5">
    <location>
        <begin position="23"/>
        <end position="51"/>
    </location>
</feature>
<keyword evidence="7" id="KW-1185">Reference proteome</keyword>
<dbReference type="Gene3D" id="1.20.1070.10">
    <property type="entry name" value="Rhodopsin 7-helix transmembrane proteins"/>
    <property type="match status" value="1"/>
</dbReference>
<evidence type="ECO:0008006" key="8">
    <source>
        <dbReference type="Google" id="ProtNLM"/>
    </source>
</evidence>
<dbReference type="Proteomes" id="UP001620645">
    <property type="component" value="Unassembled WGS sequence"/>
</dbReference>
<name>A0ABD2KA83_HETSC</name>
<protein>
    <recommendedName>
        <fullName evidence="8">G_PROTEIN_RECEP_F1_2 domain-containing protein</fullName>
    </recommendedName>
</protein>
<keyword evidence="2 5" id="KW-0812">Transmembrane</keyword>
<evidence type="ECO:0000256" key="1">
    <source>
        <dbReference type="ARBA" id="ARBA00004370"/>
    </source>
</evidence>
<dbReference type="Pfam" id="PF10320">
    <property type="entry name" value="7TM_GPCR_Srsx"/>
    <property type="match status" value="1"/>
</dbReference>
<dbReference type="PANTHER" id="PTHR23360">
    <property type="entry name" value="G-PROTEIN COUPLED RECEPTORS FAMILY 1 PROFILE DOMAIN-CONTAINING PROTEIN-RELATED"/>
    <property type="match status" value="1"/>
</dbReference>
<keyword evidence="3 5" id="KW-1133">Transmembrane helix</keyword>
<dbReference type="EMBL" id="JBICCN010000039">
    <property type="protein sequence ID" value="KAL3099664.1"/>
    <property type="molecule type" value="Genomic_DNA"/>
</dbReference>
<comment type="caution">
    <text evidence="6">The sequence shown here is derived from an EMBL/GenBank/DDBJ whole genome shotgun (WGS) entry which is preliminary data.</text>
</comment>
<evidence type="ECO:0000313" key="7">
    <source>
        <dbReference type="Proteomes" id="UP001620645"/>
    </source>
</evidence>
<accession>A0ABD2KA83</accession>
<proteinExistence type="predicted"/>
<keyword evidence="4 5" id="KW-0472">Membrane</keyword>
<gene>
    <name evidence="6" type="ORF">niasHS_003119</name>
</gene>
<reference evidence="6 7" key="1">
    <citation type="submission" date="2024-10" db="EMBL/GenBank/DDBJ databases">
        <authorList>
            <person name="Kim D."/>
        </authorList>
    </citation>
    <scope>NUCLEOTIDE SEQUENCE [LARGE SCALE GENOMIC DNA]</scope>
    <source>
        <strain evidence="6">Taebaek</strain>
    </source>
</reference>
<dbReference type="SMART" id="SM01381">
    <property type="entry name" value="7TM_GPCR_Srsx"/>
    <property type="match status" value="1"/>
</dbReference>
<dbReference type="AlphaFoldDB" id="A0ABD2KA83"/>
<evidence type="ECO:0000256" key="5">
    <source>
        <dbReference type="SAM" id="Phobius"/>
    </source>
</evidence>
<dbReference type="PANTHER" id="PTHR23360:SF5">
    <property type="entry name" value="G-PROTEIN COUPLED RECEPTORS FAMILY 1 PROFILE DOMAIN-CONTAINING PROTEIN"/>
    <property type="match status" value="1"/>
</dbReference>